<dbReference type="Proteomes" id="UP000199556">
    <property type="component" value="Unassembled WGS sequence"/>
</dbReference>
<keyword evidence="9" id="KW-1185">Reference proteome</keyword>
<evidence type="ECO:0000256" key="4">
    <source>
        <dbReference type="ARBA" id="ARBA00022917"/>
    </source>
</evidence>
<reference evidence="8 9" key="1">
    <citation type="submission" date="2016-10" db="EMBL/GenBank/DDBJ databases">
        <authorList>
            <person name="de Groot N.N."/>
        </authorList>
    </citation>
    <scope>NUCLEOTIDE SEQUENCE [LARGE SCALE GENOMIC DNA]</scope>
    <source>
        <strain evidence="8 9">DSM 4180</strain>
    </source>
</reference>
<feature type="binding site" evidence="6">
    <location>
        <position position="145"/>
    </location>
    <ligand>
        <name>Fe cation</name>
        <dbReference type="ChEBI" id="CHEBI:24875"/>
    </ligand>
</feature>
<dbReference type="PIRSF" id="PIRSF004749">
    <property type="entry name" value="Pep_def"/>
    <property type="match status" value="1"/>
</dbReference>
<evidence type="ECO:0000256" key="1">
    <source>
        <dbReference type="ARBA" id="ARBA00010759"/>
    </source>
</evidence>
<dbReference type="EC" id="3.5.1.88" evidence="6"/>
<keyword evidence="3 6" id="KW-0378">Hydrolase</keyword>
<dbReference type="PRINTS" id="PR01576">
    <property type="entry name" value="PDEFORMYLASE"/>
</dbReference>
<dbReference type="GO" id="GO:0006412">
    <property type="term" value="P:translation"/>
    <property type="evidence" value="ECO:0007669"/>
    <property type="project" value="UniProtKB-UniRule"/>
</dbReference>
<proteinExistence type="inferred from homology"/>
<dbReference type="EMBL" id="FOUO01000008">
    <property type="protein sequence ID" value="SFM53147.1"/>
    <property type="molecule type" value="Genomic_DNA"/>
</dbReference>
<name>A0A1I4RLP0_ECTMO</name>
<evidence type="ECO:0000256" key="2">
    <source>
        <dbReference type="ARBA" id="ARBA00022723"/>
    </source>
</evidence>
<feature type="active site" evidence="6">
    <location>
        <position position="142"/>
    </location>
</feature>
<dbReference type="HAMAP" id="MF_00163">
    <property type="entry name" value="Pep_deformylase"/>
    <property type="match status" value="1"/>
</dbReference>
<dbReference type="RefSeq" id="WP_090485424.1">
    <property type="nucleotide sequence ID" value="NZ_FOUO01000008.1"/>
</dbReference>
<feature type="region of interest" description="Disordered" evidence="7">
    <location>
        <begin position="167"/>
        <end position="188"/>
    </location>
</feature>
<keyword evidence="2 6" id="KW-0479">Metal-binding</keyword>
<evidence type="ECO:0000256" key="5">
    <source>
        <dbReference type="ARBA" id="ARBA00023004"/>
    </source>
</evidence>
<dbReference type="GO" id="GO:0046872">
    <property type="term" value="F:metal ion binding"/>
    <property type="evidence" value="ECO:0007669"/>
    <property type="project" value="UniProtKB-KW"/>
</dbReference>
<comment type="cofactor">
    <cofactor evidence="6">
        <name>Fe(2+)</name>
        <dbReference type="ChEBI" id="CHEBI:29033"/>
    </cofactor>
    <text evidence="6">Binds 1 Fe(2+) ion.</text>
</comment>
<dbReference type="FunFam" id="3.90.45.10:FF:000001">
    <property type="entry name" value="Peptide deformylase"/>
    <property type="match status" value="1"/>
</dbReference>
<comment type="catalytic activity">
    <reaction evidence="6">
        <text>N-terminal N-formyl-L-methionyl-[peptide] + H2O = N-terminal L-methionyl-[peptide] + formate</text>
        <dbReference type="Rhea" id="RHEA:24420"/>
        <dbReference type="Rhea" id="RHEA-COMP:10639"/>
        <dbReference type="Rhea" id="RHEA-COMP:10640"/>
        <dbReference type="ChEBI" id="CHEBI:15377"/>
        <dbReference type="ChEBI" id="CHEBI:15740"/>
        <dbReference type="ChEBI" id="CHEBI:49298"/>
        <dbReference type="ChEBI" id="CHEBI:64731"/>
        <dbReference type="EC" id="3.5.1.88"/>
    </reaction>
</comment>
<comment type="similarity">
    <text evidence="1 6">Belongs to the polypeptide deformylase family.</text>
</comment>
<dbReference type="NCBIfam" id="NF001159">
    <property type="entry name" value="PRK00150.1-3"/>
    <property type="match status" value="1"/>
</dbReference>
<evidence type="ECO:0000256" key="3">
    <source>
        <dbReference type="ARBA" id="ARBA00022801"/>
    </source>
</evidence>
<dbReference type="AlphaFoldDB" id="A0A1I4RLP0"/>
<dbReference type="SUPFAM" id="SSF56420">
    <property type="entry name" value="Peptide deformylase"/>
    <property type="match status" value="1"/>
</dbReference>
<organism evidence="8 9">
    <name type="scientific">Ectothiorhodospira mobilis</name>
    <dbReference type="NCBI Taxonomy" id="195064"/>
    <lineage>
        <taxon>Bacteria</taxon>
        <taxon>Pseudomonadati</taxon>
        <taxon>Pseudomonadota</taxon>
        <taxon>Gammaproteobacteria</taxon>
        <taxon>Chromatiales</taxon>
        <taxon>Ectothiorhodospiraceae</taxon>
        <taxon>Ectothiorhodospira</taxon>
    </lineage>
</organism>
<dbReference type="InterPro" id="IPR036821">
    <property type="entry name" value="Peptide_deformylase_sf"/>
</dbReference>
<gene>
    <name evidence="6" type="primary">def</name>
    <name evidence="8" type="ORF">SAMN05421721_10884</name>
</gene>
<dbReference type="Pfam" id="PF01327">
    <property type="entry name" value="Pep_deformylase"/>
    <property type="match status" value="1"/>
</dbReference>
<sequence>MALLDILQFPDPRLRHQAEPVPVVDDTIRRLVDDMFETMYASEGIGLAAVQVNVHKRVVVMDVAEEGSEERSGQGLHPRCFINPEILEHEGLVETDEGCLSVPGFYEPVRRAERIRVRALDRDGRPFELEAGGLLAVCIQHEVDHLNGRLFVDHLSTLKRDRIRKRLEKQQRQGGAHQGARGRQREAV</sequence>
<dbReference type="PANTHER" id="PTHR10458">
    <property type="entry name" value="PEPTIDE DEFORMYLASE"/>
    <property type="match status" value="1"/>
</dbReference>
<protein>
    <recommendedName>
        <fullName evidence="6">Peptide deformylase</fullName>
        <shortName evidence="6">PDF</shortName>
        <ecNumber evidence="6">3.5.1.88</ecNumber>
    </recommendedName>
    <alternativeName>
        <fullName evidence="6">Polypeptide deformylase</fullName>
    </alternativeName>
</protein>
<feature type="compositionally biased region" description="Low complexity" evidence="7">
    <location>
        <begin position="172"/>
        <end position="181"/>
    </location>
</feature>
<dbReference type="InterPro" id="IPR023635">
    <property type="entry name" value="Peptide_deformylase"/>
</dbReference>
<feature type="binding site" evidence="6">
    <location>
        <position position="99"/>
    </location>
    <ligand>
        <name>Fe cation</name>
        <dbReference type="ChEBI" id="CHEBI:24875"/>
    </ligand>
</feature>
<accession>A0A1I4RLP0</accession>
<dbReference type="Gene3D" id="3.90.45.10">
    <property type="entry name" value="Peptide deformylase"/>
    <property type="match status" value="1"/>
</dbReference>
<dbReference type="CDD" id="cd00487">
    <property type="entry name" value="Pep_deformylase"/>
    <property type="match status" value="1"/>
</dbReference>
<evidence type="ECO:0000313" key="8">
    <source>
        <dbReference type="EMBL" id="SFM53147.1"/>
    </source>
</evidence>
<comment type="function">
    <text evidence="6">Removes the formyl group from the N-terminal Met of newly synthesized proteins. Requires at least a dipeptide for an efficient rate of reaction. N-terminal L-methionine is a prerequisite for activity but the enzyme has broad specificity at other positions.</text>
</comment>
<dbReference type="PANTHER" id="PTHR10458:SF21">
    <property type="entry name" value="PEPTIDE DEFORMYLASE"/>
    <property type="match status" value="1"/>
</dbReference>
<evidence type="ECO:0000256" key="6">
    <source>
        <dbReference type="HAMAP-Rule" id="MF_00163"/>
    </source>
</evidence>
<dbReference type="GO" id="GO:0042586">
    <property type="term" value="F:peptide deformylase activity"/>
    <property type="evidence" value="ECO:0007669"/>
    <property type="project" value="UniProtKB-UniRule"/>
</dbReference>
<keyword evidence="4 6" id="KW-0648">Protein biosynthesis</keyword>
<evidence type="ECO:0000313" key="9">
    <source>
        <dbReference type="Proteomes" id="UP000199556"/>
    </source>
</evidence>
<dbReference type="OrthoDB" id="9804313at2"/>
<evidence type="ECO:0000256" key="7">
    <source>
        <dbReference type="SAM" id="MobiDB-lite"/>
    </source>
</evidence>
<dbReference type="NCBIfam" id="TIGR00079">
    <property type="entry name" value="pept_deformyl"/>
    <property type="match status" value="1"/>
</dbReference>
<feature type="binding site" evidence="6">
    <location>
        <position position="141"/>
    </location>
    <ligand>
        <name>Fe cation</name>
        <dbReference type="ChEBI" id="CHEBI:24875"/>
    </ligand>
</feature>
<dbReference type="STRING" id="195064.SAMN05421721_10884"/>
<keyword evidence="5 6" id="KW-0408">Iron</keyword>